<protein>
    <submittedName>
        <fullName evidence="3">Uncharacterized protein</fullName>
    </submittedName>
</protein>
<evidence type="ECO:0000313" key="3">
    <source>
        <dbReference type="EMBL" id="GEL28914.1"/>
    </source>
</evidence>
<evidence type="ECO:0000256" key="2">
    <source>
        <dbReference type="SAM" id="SignalP"/>
    </source>
</evidence>
<evidence type="ECO:0000313" key="4">
    <source>
        <dbReference type="Proteomes" id="UP000321893"/>
    </source>
</evidence>
<accession>A0A511DYP0</accession>
<dbReference type="AlphaFoldDB" id="A0A511DYP0"/>
<name>A0A511DYP0_LENKE</name>
<dbReference type="Proteomes" id="UP000321893">
    <property type="component" value="Unassembled WGS sequence"/>
</dbReference>
<dbReference type="RefSeq" id="WP_056981927.1">
    <property type="nucleotide sequence ID" value="NZ_BJVK01000026.1"/>
</dbReference>
<evidence type="ECO:0000256" key="1">
    <source>
        <dbReference type="SAM" id="MobiDB-lite"/>
    </source>
</evidence>
<reference evidence="3" key="1">
    <citation type="submission" date="2019-07" db="EMBL/GenBank/DDBJ databases">
        <title>Whole genome shotgun sequence of Lactobacillus kefiri NBRC 15888.</title>
        <authorList>
            <person name="Hosoyama A."/>
            <person name="Uohara A."/>
            <person name="Ohji S."/>
            <person name="Ichikawa N."/>
        </authorList>
    </citation>
    <scope>NUCLEOTIDE SEQUENCE [LARGE SCALE GENOMIC DNA]</scope>
    <source>
        <strain evidence="3">NBRC 15888</strain>
    </source>
</reference>
<dbReference type="STRING" id="1423764.FC95_GL001196"/>
<feature type="compositionally biased region" description="Low complexity" evidence="1">
    <location>
        <begin position="118"/>
        <end position="133"/>
    </location>
</feature>
<comment type="caution">
    <text evidence="3">The sequence shown here is derived from an EMBL/GenBank/DDBJ whole genome shotgun (WGS) entry which is preliminary data.</text>
</comment>
<keyword evidence="2" id="KW-0732">Signal</keyword>
<organism evidence="3 4">
    <name type="scientific">Lentilactobacillus kefiri</name>
    <name type="common">Lactobacillus kefiri</name>
    <dbReference type="NCBI Taxonomy" id="33962"/>
    <lineage>
        <taxon>Bacteria</taxon>
        <taxon>Bacillati</taxon>
        <taxon>Bacillota</taxon>
        <taxon>Bacilli</taxon>
        <taxon>Lactobacillales</taxon>
        <taxon>Lactobacillaceae</taxon>
        <taxon>Lentilactobacillus</taxon>
    </lineage>
</organism>
<dbReference type="EMBL" id="BJVK01000026">
    <property type="protein sequence ID" value="GEL28914.1"/>
    <property type="molecule type" value="Genomic_DNA"/>
</dbReference>
<sequence>MVITINKSLFTLSIVAGFLSLSGVSASANTPKVASSDTLAAIAAKNHAALDGSVSNNQSANKDLIKLGQPLQISRTAKKAPAKKTPVKKQQSNKVNKKHFKTSMTVKKGKPHAAVVTSVSSSNSKSKSDPLSSATTTPGAMQSQGVIYQNGKKWTYYTGAGFADGTTNHGGYDANGYIIVAAPSNVPFGTHVQTPLGEGVVHDRGTAIVGNHYDLVMP</sequence>
<feature type="compositionally biased region" description="Basic residues" evidence="1">
    <location>
        <begin position="76"/>
        <end position="87"/>
    </location>
</feature>
<proteinExistence type="predicted"/>
<feature type="region of interest" description="Disordered" evidence="1">
    <location>
        <begin position="75"/>
        <end position="97"/>
    </location>
</feature>
<gene>
    <name evidence="3" type="ORF">LKE01_17340</name>
</gene>
<dbReference type="OrthoDB" id="2330061at2"/>
<feature type="chain" id="PRO_5043321724" evidence="2">
    <location>
        <begin position="29"/>
        <end position="218"/>
    </location>
</feature>
<feature type="region of interest" description="Disordered" evidence="1">
    <location>
        <begin position="116"/>
        <end position="139"/>
    </location>
</feature>
<keyword evidence="4" id="KW-1185">Reference proteome</keyword>
<feature type="signal peptide" evidence="2">
    <location>
        <begin position="1"/>
        <end position="28"/>
    </location>
</feature>